<feature type="compositionally biased region" description="Polar residues" evidence="12">
    <location>
        <begin position="452"/>
        <end position="493"/>
    </location>
</feature>
<keyword evidence="5 11" id="KW-0328">Glycosyltransferase</keyword>
<comment type="caution">
    <text evidence="13">The sequence shown here is derived from an EMBL/GenBank/DDBJ whole genome shotgun (WGS) entry which is preliminary data.</text>
</comment>
<organism evidence="13 14">
    <name type="scientific">Mesorhabditis spiculigera</name>
    <dbReference type="NCBI Taxonomy" id="96644"/>
    <lineage>
        <taxon>Eukaryota</taxon>
        <taxon>Metazoa</taxon>
        <taxon>Ecdysozoa</taxon>
        <taxon>Nematoda</taxon>
        <taxon>Chromadorea</taxon>
        <taxon>Rhabditida</taxon>
        <taxon>Rhabditina</taxon>
        <taxon>Rhabditomorpha</taxon>
        <taxon>Rhabditoidea</taxon>
        <taxon>Rhabditidae</taxon>
        <taxon>Mesorhabditinae</taxon>
        <taxon>Mesorhabditis</taxon>
    </lineage>
</organism>
<comment type="caution">
    <text evidence="11">Lacks conserved residue(s) required for the propagation of feature annotation.</text>
</comment>
<accession>A0AA36G339</accession>
<comment type="pathway">
    <text evidence="2 11">Glycolipid biosynthesis; glycosylphosphatidylinositol-anchor biosynthesis.</text>
</comment>
<dbReference type="InterPro" id="IPR007315">
    <property type="entry name" value="PIG-V/Gpi18"/>
</dbReference>
<evidence type="ECO:0000256" key="11">
    <source>
        <dbReference type="RuleBase" id="RU363112"/>
    </source>
</evidence>
<dbReference type="GO" id="GO:0004376">
    <property type="term" value="F:GPI mannosyltransferase activity"/>
    <property type="evidence" value="ECO:0007669"/>
    <property type="project" value="InterPro"/>
</dbReference>
<sequence>MSFHLLHKSTAYLLSALLLNLFAFLMAGWILYHITLRITNSVKQSVIAVLIFSLNPASIFFTAAYSESIYGAMTFGGIWMMMKSRGKFGIEYVLACGLFALSFATRSNGLLNFGYVCWYVIVDLLHKRGNDGRFHSLLTLSKVRMFFEVCSSLLKLLIALAIIILPMKHHAQIQHERFCSQAAPPLSARLNSYATEHDLVVAGRTGIEWCNQNSLIFPPWYSVIQDKYWDVGFLKYWQWRKLPFFLMASPALFVWILGLKLTATGLLDYSNFNAFLIDADGLFPYGVHSSVMAFGAIFFYNVEVFTRIFFSCSPFPYLILAKWISEKTPMVVLSDLFEPACLPFFDEGPAVKRACLSRRLKSVAPGAVHPSADGTPPGKRHNDKTSSVENICAAKAQWWEDAYAVDLSQYTSQSIKNEFVLDSCRRVVVWLRLLDRDGIEMNEATNGALLPSNVQQTPNRSITPRTASTEFPAPNGSSATPGSPGKSATSQQPVAGCDQFLDVPVEPGSCMEKDGECKENGRLDVSSGELIAMTQEQWKFYTDTIVQTYWAYWKNAMGQVCQEPVRPELSRGFPEPAKQPPIGPRTPPGSPPESPDRQLQLAAEEKALYSEVPASPYSPNANLPTLAASPSGLESMSISDGSECSISNVDLSRTSLNPKTVEDAVMMPEFIQLPPEKDPIVANSTKAGVYQEVAIRLMDRAARNRALRAAGPEQIAEIPLPPKPVEKNEGRSCLQPLNASGQQSKPMGSREADLCVPSRILPPKKPVLCFSPAISAKMAHVFSECSQNHRSGISRRDC</sequence>
<dbReference type="Proteomes" id="UP001177023">
    <property type="component" value="Unassembled WGS sequence"/>
</dbReference>
<feature type="non-terminal residue" evidence="13">
    <location>
        <position position="1"/>
    </location>
</feature>
<evidence type="ECO:0000313" key="14">
    <source>
        <dbReference type="Proteomes" id="UP001177023"/>
    </source>
</evidence>
<evidence type="ECO:0000256" key="12">
    <source>
        <dbReference type="SAM" id="MobiDB-lite"/>
    </source>
</evidence>
<dbReference type="GO" id="GO:0000009">
    <property type="term" value="F:alpha-1,6-mannosyltransferase activity"/>
    <property type="evidence" value="ECO:0007669"/>
    <property type="project" value="InterPro"/>
</dbReference>
<gene>
    <name evidence="13" type="ORF">MSPICULIGERA_LOCUS9743</name>
</gene>
<dbReference type="PANTHER" id="PTHR12468">
    <property type="entry name" value="GPI MANNOSYLTRANSFERASE 2"/>
    <property type="match status" value="1"/>
</dbReference>
<keyword evidence="9 11" id="KW-1133">Transmembrane helix</keyword>
<dbReference type="GO" id="GO:0005789">
    <property type="term" value="C:endoplasmic reticulum membrane"/>
    <property type="evidence" value="ECO:0007669"/>
    <property type="project" value="UniProtKB-SubCell"/>
</dbReference>
<feature type="compositionally biased region" description="Polar residues" evidence="12">
    <location>
        <begin position="735"/>
        <end position="746"/>
    </location>
</feature>
<proteinExistence type="inferred from homology"/>
<feature type="compositionally biased region" description="Pro residues" evidence="12">
    <location>
        <begin position="577"/>
        <end position="593"/>
    </location>
</feature>
<feature type="transmembrane region" description="Helical" evidence="11">
    <location>
        <begin position="86"/>
        <end position="103"/>
    </location>
</feature>
<evidence type="ECO:0000256" key="9">
    <source>
        <dbReference type="ARBA" id="ARBA00022989"/>
    </source>
</evidence>
<dbReference type="Pfam" id="PF04188">
    <property type="entry name" value="Mannosyl_trans2"/>
    <property type="match status" value="1"/>
</dbReference>
<evidence type="ECO:0000256" key="2">
    <source>
        <dbReference type="ARBA" id="ARBA00004687"/>
    </source>
</evidence>
<comment type="subcellular location">
    <subcellularLocation>
        <location evidence="1 11">Endoplasmic reticulum membrane</location>
        <topology evidence="1 11">Multi-pass membrane protein</topology>
    </subcellularLocation>
</comment>
<keyword evidence="14" id="KW-1185">Reference proteome</keyword>
<evidence type="ECO:0000256" key="1">
    <source>
        <dbReference type="ARBA" id="ARBA00004477"/>
    </source>
</evidence>
<keyword evidence="4 11" id="KW-0337">GPI-anchor biosynthesis</keyword>
<evidence type="ECO:0000256" key="6">
    <source>
        <dbReference type="ARBA" id="ARBA00022679"/>
    </source>
</evidence>
<dbReference type="EC" id="2.4.1.-" evidence="11"/>
<feature type="transmembrane region" description="Helical" evidence="11">
    <location>
        <begin position="46"/>
        <end position="66"/>
    </location>
</feature>
<keyword evidence="6 11" id="KW-0808">Transferase</keyword>
<comment type="similarity">
    <text evidence="3 11">Belongs to the PIGV family.</text>
</comment>
<dbReference type="PANTHER" id="PTHR12468:SF2">
    <property type="entry name" value="GPI MANNOSYLTRANSFERASE 2"/>
    <property type="match status" value="1"/>
</dbReference>
<evidence type="ECO:0000256" key="8">
    <source>
        <dbReference type="ARBA" id="ARBA00022824"/>
    </source>
</evidence>
<evidence type="ECO:0000313" key="13">
    <source>
        <dbReference type="EMBL" id="CAJ0571333.1"/>
    </source>
</evidence>
<reference evidence="13" key="1">
    <citation type="submission" date="2023-06" db="EMBL/GenBank/DDBJ databases">
        <authorList>
            <person name="Delattre M."/>
        </authorList>
    </citation>
    <scope>NUCLEOTIDE SEQUENCE</scope>
    <source>
        <strain evidence="13">AF72</strain>
    </source>
</reference>
<feature type="transmembrane region" description="Helical" evidence="11">
    <location>
        <begin position="146"/>
        <end position="167"/>
    </location>
</feature>
<dbReference type="EMBL" id="CATQJA010002556">
    <property type="protein sequence ID" value="CAJ0571333.1"/>
    <property type="molecule type" value="Genomic_DNA"/>
</dbReference>
<dbReference type="GO" id="GO:0006506">
    <property type="term" value="P:GPI anchor biosynthetic process"/>
    <property type="evidence" value="ECO:0007669"/>
    <property type="project" value="UniProtKB-KW"/>
</dbReference>
<keyword evidence="10 11" id="KW-0472">Membrane</keyword>
<evidence type="ECO:0000256" key="7">
    <source>
        <dbReference type="ARBA" id="ARBA00022692"/>
    </source>
</evidence>
<evidence type="ECO:0000256" key="4">
    <source>
        <dbReference type="ARBA" id="ARBA00022502"/>
    </source>
</evidence>
<keyword evidence="8 11" id="KW-0256">Endoplasmic reticulum</keyword>
<feature type="transmembrane region" description="Helical" evidence="11">
    <location>
        <begin position="12"/>
        <end position="34"/>
    </location>
</feature>
<evidence type="ECO:0000256" key="5">
    <source>
        <dbReference type="ARBA" id="ARBA00022676"/>
    </source>
</evidence>
<name>A0AA36G339_9BILA</name>
<dbReference type="AlphaFoldDB" id="A0AA36G339"/>
<keyword evidence="7 11" id="KW-0812">Transmembrane</keyword>
<evidence type="ECO:0000256" key="10">
    <source>
        <dbReference type="ARBA" id="ARBA00023136"/>
    </source>
</evidence>
<feature type="transmembrane region" description="Helical" evidence="11">
    <location>
        <begin position="242"/>
        <end position="262"/>
    </location>
</feature>
<comment type="function">
    <text evidence="11">Mannosyltransferase involved in glycosylphosphatidylinositol-anchor biosynthesis.</text>
</comment>
<dbReference type="GO" id="GO:0031501">
    <property type="term" value="C:mannosyltransferase complex"/>
    <property type="evidence" value="ECO:0007669"/>
    <property type="project" value="TreeGrafter"/>
</dbReference>
<feature type="region of interest" description="Disordered" evidence="12">
    <location>
        <begin position="567"/>
        <end position="598"/>
    </location>
</feature>
<feature type="region of interest" description="Disordered" evidence="12">
    <location>
        <begin position="450"/>
        <end position="493"/>
    </location>
</feature>
<evidence type="ECO:0000256" key="3">
    <source>
        <dbReference type="ARBA" id="ARBA00008698"/>
    </source>
</evidence>
<protein>
    <recommendedName>
        <fullName evidence="11">GPI mannosyltransferase 2</fullName>
        <ecNumber evidence="11">2.4.1.-</ecNumber>
    </recommendedName>
</protein>
<feature type="transmembrane region" description="Helical" evidence="11">
    <location>
        <begin position="282"/>
        <end position="302"/>
    </location>
</feature>
<feature type="region of interest" description="Disordered" evidence="12">
    <location>
        <begin position="718"/>
        <end position="749"/>
    </location>
</feature>
<feature type="region of interest" description="Disordered" evidence="12">
    <location>
        <begin position="366"/>
        <end position="386"/>
    </location>
</feature>